<evidence type="ECO:0000259" key="2">
    <source>
        <dbReference type="SMART" id="SM00849"/>
    </source>
</evidence>
<dbReference type="STRING" id="321763.SAMN04488692_10948"/>
<dbReference type="AlphaFoldDB" id="A0A1G9MY66"/>
<protein>
    <submittedName>
        <fullName evidence="3">Competence protein ComEC</fullName>
    </submittedName>
</protein>
<gene>
    <name evidence="3" type="ORF">SAMN04488692_10948</name>
</gene>
<dbReference type="Pfam" id="PF12836">
    <property type="entry name" value="HHH_3"/>
    <property type="match status" value="1"/>
</dbReference>
<dbReference type="SUPFAM" id="SSF47781">
    <property type="entry name" value="RuvA domain 2-like"/>
    <property type="match status" value="1"/>
</dbReference>
<dbReference type="InterPro" id="IPR036866">
    <property type="entry name" value="RibonucZ/Hydroxyglut_hydro"/>
</dbReference>
<proteinExistence type="predicted"/>
<dbReference type="RefSeq" id="WP_089759805.1">
    <property type="nucleotide sequence ID" value="NZ_FNGO01000009.1"/>
</dbReference>
<dbReference type="SMART" id="SM00278">
    <property type="entry name" value="HhH1"/>
    <property type="match status" value="2"/>
</dbReference>
<dbReference type="InterPro" id="IPR001279">
    <property type="entry name" value="Metallo-B-lactamas"/>
</dbReference>
<dbReference type="Gene3D" id="1.10.150.320">
    <property type="entry name" value="Photosystem II 12 kDa extrinsic protein"/>
    <property type="match status" value="1"/>
</dbReference>
<sequence length="373" mass="41661">MGEKRPGFKPESRRFRLLLIILLSFLLTAAAIGPRALRSDELPAEELRVHFIDVGQGDSILVKALLPGEKRRKLLIDAGQNWKGDTVIDYLEKLGVETLHKVIATHPHADHIGGFTEVLPAFEIKKIIDSGAEHHTETYQEYVKTVERENIDKVYGRAGDRYKLADGVELKILSPEKPLTGDLHRDNIVARLNFKETAFMFTGDAEKETEREIAARFDELESQLLKVGHHGSHTSTGSTFLEAVAPDYGVIQAGEDNRYGHPHQEALDRLEDYQVDIFRNDIQGDIVFKSDGETVKSKTDPVPAAAELEADRINVNTAEADELKNITGVGPTIAGRIVEYRQQHGSFQDKEELKNVSGIGPARLEDMKDEIKL</sequence>
<dbReference type="InterPro" id="IPR035681">
    <property type="entry name" value="ComA-like_MBL"/>
</dbReference>
<feature type="domain" description="Helix-hairpin-helix DNA-binding motif class 1" evidence="1">
    <location>
        <begin position="321"/>
        <end position="340"/>
    </location>
</feature>
<feature type="domain" description="Helix-hairpin-helix DNA-binding motif class 1" evidence="1">
    <location>
        <begin position="351"/>
        <end position="370"/>
    </location>
</feature>
<dbReference type="PANTHER" id="PTHR30619:SF7">
    <property type="entry name" value="BETA-LACTAMASE DOMAIN PROTEIN"/>
    <property type="match status" value="1"/>
</dbReference>
<dbReference type="EMBL" id="FNGO01000009">
    <property type="protein sequence ID" value="SDL79230.1"/>
    <property type="molecule type" value="Genomic_DNA"/>
</dbReference>
<dbReference type="InterPro" id="IPR052159">
    <property type="entry name" value="Competence_DNA_uptake"/>
</dbReference>
<dbReference type="SUPFAM" id="SSF56281">
    <property type="entry name" value="Metallo-hydrolase/oxidoreductase"/>
    <property type="match status" value="1"/>
</dbReference>
<evidence type="ECO:0000313" key="3">
    <source>
        <dbReference type="EMBL" id="SDL79230.1"/>
    </source>
</evidence>
<dbReference type="InterPro" id="IPR003583">
    <property type="entry name" value="Hlx-hairpin-Hlx_DNA-bd_motif"/>
</dbReference>
<dbReference type="PANTHER" id="PTHR30619">
    <property type="entry name" value="DNA INTERNALIZATION/COMPETENCE PROTEIN COMEC/REC2"/>
    <property type="match status" value="1"/>
</dbReference>
<dbReference type="SMART" id="SM00849">
    <property type="entry name" value="Lactamase_B"/>
    <property type="match status" value="1"/>
</dbReference>
<dbReference type="Proteomes" id="UP000199476">
    <property type="component" value="Unassembled WGS sequence"/>
</dbReference>
<dbReference type="InterPro" id="IPR010994">
    <property type="entry name" value="RuvA_2-like"/>
</dbReference>
<dbReference type="CDD" id="cd07731">
    <property type="entry name" value="ComA-like_MBL-fold"/>
    <property type="match status" value="1"/>
</dbReference>
<evidence type="ECO:0000313" key="4">
    <source>
        <dbReference type="Proteomes" id="UP000199476"/>
    </source>
</evidence>
<keyword evidence="4" id="KW-1185">Reference proteome</keyword>
<dbReference type="NCBIfam" id="TIGR00426">
    <property type="entry name" value="competence protein ComEA helix-hairpin-helix repeat region"/>
    <property type="match status" value="1"/>
</dbReference>
<name>A0A1G9MY66_9FIRM</name>
<feature type="domain" description="Metallo-beta-lactamase" evidence="2">
    <location>
        <begin position="56"/>
        <end position="255"/>
    </location>
</feature>
<organism evidence="3 4">
    <name type="scientific">Halarsenatibacter silvermanii</name>
    <dbReference type="NCBI Taxonomy" id="321763"/>
    <lineage>
        <taxon>Bacteria</taxon>
        <taxon>Bacillati</taxon>
        <taxon>Bacillota</taxon>
        <taxon>Clostridia</taxon>
        <taxon>Halanaerobiales</taxon>
        <taxon>Halarsenatibacteraceae</taxon>
        <taxon>Halarsenatibacter</taxon>
    </lineage>
</organism>
<evidence type="ECO:0000259" key="1">
    <source>
        <dbReference type="SMART" id="SM00278"/>
    </source>
</evidence>
<dbReference type="GO" id="GO:0003677">
    <property type="term" value="F:DNA binding"/>
    <property type="evidence" value="ECO:0007669"/>
    <property type="project" value="InterPro"/>
</dbReference>
<dbReference type="Gene3D" id="3.60.15.10">
    <property type="entry name" value="Ribonuclease Z/Hydroxyacylglutathione hydrolase-like"/>
    <property type="match status" value="1"/>
</dbReference>
<dbReference type="OrthoDB" id="9761531at2"/>
<reference evidence="3 4" key="1">
    <citation type="submission" date="2016-10" db="EMBL/GenBank/DDBJ databases">
        <authorList>
            <person name="de Groot N.N."/>
        </authorList>
    </citation>
    <scope>NUCLEOTIDE SEQUENCE [LARGE SCALE GENOMIC DNA]</scope>
    <source>
        <strain evidence="3 4">SLAS-1</strain>
    </source>
</reference>
<dbReference type="Pfam" id="PF00753">
    <property type="entry name" value="Lactamase_B"/>
    <property type="match status" value="1"/>
</dbReference>
<dbReference type="InterPro" id="IPR004509">
    <property type="entry name" value="Competence_ComEA_HhH"/>
</dbReference>
<accession>A0A1G9MY66</accession>
<dbReference type="GO" id="GO:0006281">
    <property type="term" value="P:DNA repair"/>
    <property type="evidence" value="ECO:0007669"/>
    <property type="project" value="InterPro"/>
</dbReference>